<dbReference type="Gene3D" id="3.40.50.2000">
    <property type="entry name" value="Glycogen Phosphorylase B"/>
    <property type="match status" value="2"/>
</dbReference>
<dbReference type="Pfam" id="PF00534">
    <property type="entry name" value="Glycos_transf_1"/>
    <property type="match status" value="1"/>
</dbReference>
<evidence type="ECO:0008006" key="7">
    <source>
        <dbReference type="Google" id="ProtNLM"/>
    </source>
</evidence>
<dbReference type="InterPro" id="IPR001296">
    <property type="entry name" value="Glyco_trans_1"/>
</dbReference>
<feature type="domain" description="Glycosyltransferase subfamily 4-like N-terminal" evidence="4">
    <location>
        <begin position="73"/>
        <end position="145"/>
    </location>
</feature>
<keyword evidence="2" id="KW-0812">Transmembrane</keyword>
<organism evidence="5 6">
    <name type="scientific">Geobacillus stearothermophilus</name>
    <name type="common">Bacillus stearothermophilus</name>
    <dbReference type="NCBI Taxonomy" id="1422"/>
    <lineage>
        <taxon>Bacteria</taxon>
        <taxon>Bacillati</taxon>
        <taxon>Bacillota</taxon>
        <taxon>Bacilli</taxon>
        <taxon>Bacillales</taxon>
        <taxon>Anoxybacillaceae</taxon>
        <taxon>Geobacillus</taxon>
    </lineage>
</organism>
<dbReference type="InterPro" id="IPR028098">
    <property type="entry name" value="Glyco_trans_4-like_N"/>
</dbReference>
<evidence type="ECO:0000259" key="4">
    <source>
        <dbReference type="Pfam" id="PF13439"/>
    </source>
</evidence>
<dbReference type="GO" id="GO:0016757">
    <property type="term" value="F:glycosyltransferase activity"/>
    <property type="evidence" value="ECO:0007669"/>
    <property type="project" value="InterPro"/>
</dbReference>
<keyword evidence="2" id="KW-0472">Membrane</keyword>
<keyword evidence="2" id="KW-1133">Transmembrane helix</keyword>
<evidence type="ECO:0000256" key="2">
    <source>
        <dbReference type="SAM" id="Phobius"/>
    </source>
</evidence>
<evidence type="ECO:0000313" key="6">
    <source>
        <dbReference type="Proteomes" id="UP000075517"/>
    </source>
</evidence>
<dbReference type="PANTHER" id="PTHR46401">
    <property type="entry name" value="GLYCOSYLTRANSFERASE WBBK-RELATED"/>
    <property type="match status" value="1"/>
</dbReference>
<evidence type="ECO:0000256" key="1">
    <source>
        <dbReference type="ARBA" id="ARBA00022679"/>
    </source>
</evidence>
<keyword evidence="1" id="KW-0808">Transferase</keyword>
<dbReference type="Proteomes" id="UP000075517">
    <property type="component" value="Unassembled WGS sequence"/>
</dbReference>
<feature type="transmembrane region" description="Helical" evidence="2">
    <location>
        <begin position="61"/>
        <end position="78"/>
    </location>
</feature>
<dbReference type="EMBL" id="LQYY01000042">
    <property type="protein sequence ID" value="KYD34561.1"/>
    <property type="molecule type" value="Genomic_DNA"/>
</dbReference>
<dbReference type="RefSeq" id="WP_061580628.1">
    <property type="nucleotide sequence ID" value="NZ_LQYY01000042.1"/>
</dbReference>
<feature type="domain" description="Glycosyl transferase family 1" evidence="3">
    <location>
        <begin position="158"/>
        <end position="321"/>
    </location>
</feature>
<dbReference type="SUPFAM" id="SSF53756">
    <property type="entry name" value="UDP-Glycosyltransferase/glycogen phosphorylase"/>
    <property type="match status" value="1"/>
</dbReference>
<dbReference type="GO" id="GO:0009103">
    <property type="term" value="P:lipopolysaccharide biosynthetic process"/>
    <property type="evidence" value="ECO:0007669"/>
    <property type="project" value="TreeGrafter"/>
</dbReference>
<name>A0A150NCY4_GEOSE</name>
<reference evidence="5 6" key="1">
    <citation type="submission" date="2016-01" db="EMBL/GenBank/DDBJ databases">
        <title>Draft Genome Sequences of Seven Thermophilic Sporeformers Isolated from Foods.</title>
        <authorList>
            <person name="Berendsen E.M."/>
            <person name="Wells-Bennik M.H."/>
            <person name="Krawcyk A.O."/>
            <person name="De Jong A."/>
            <person name="Holsappel S."/>
            <person name="Eijlander R.T."/>
            <person name="Kuipers O.P."/>
        </authorList>
    </citation>
    <scope>NUCLEOTIDE SEQUENCE [LARGE SCALE GENOMIC DNA]</scope>
    <source>
        <strain evidence="5 6">B4114</strain>
    </source>
</reference>
<dbReference type="PANTHER" id="PTHR46401:SF2">
    <property type="entry name" value="GLYCOSYLTRANSFERASE WBBK-RELATED"/>
    <property type="match status" value="1"/>
</dbReference>
<evidence type="ECO:0000313" key="5">
    <source>
        <dbReference type="EMBL" id="KYD34561.1"/>
    </source>
</evidence>
<dbReference type="Pfam" id="PF13439">
    <property type="entry name" value="Glyco_transf_4"/>
    <property type="match status" value="1"/>
</dbReference>
<proteinExistence type="predicted"/>
<accession>A0A150NCY4</accession>
<sequence>MRIWMLPKVNKTNYYNRLFSESLEKKGVQVNAFKKDSIFKIKRNDIIHFHWPSYLYQHDNILLFLLKSFIFISALYFYSIRGVKIVWTIHNIYPHKIKYRRLEKKVRNLIAKKVDLIFVCAKSIKNEVVKEFDVNEGKVKVVYHGHYLDAYKRSNVDFRKHYQIPEGNFIFLFFGSINEYKGIPELIKSFNRIKDKNVTLLIVGKPNEDMKYLLEKYKDNENIIFDFRFVPDDEVADLISIADFIVLPYREITTSGTAILALSFKKPVISPRTPFMKEFFDSKTGILYDNCDTDGLYNAMLTAISKKTQISDKAFEENLRKLDWDLISDEAIKYYKEIILK</sequence>
<gene>
    <name evidence="5" type="ORF">B4114_3068</name>
</gene>
<dbReference type="PATRIC" id="fig|1422.17.peg.2598"/>
<evidence type="ECO:0000259" key="3">
    <source>
        <dbReference type="Pfam" id="PF00534"/>
    </source>
</evidence>
<protein>
    <recommendedName>
        <fullName evidence="7">Glycosyltransferase</fullName>
    </recommendedName>
</protein>
<dbReference type="AlphaFoldDB" id="A0A150NCY4"/>
<comment type="caution">
    <text evidence="5">The sequence shown here is derived from an EMBL/GenBank/DDBJ whole genome shotgun (WGS) entry which is preliminary data.</text>
</comment>